<protein>
    <submittedName>
        <fullName evidence="1">NAD-binding protein</fullName>
    </submittedName>
</protein>
<evidence type="ECO:0000313" key="2">
    <source>
        <dbReference type="Proteomes" id="UP001055072"/>
    </source>
</evidence>
<dbReference type="EMBL" id="MU274951">
    <property type="protein sequence ID" value="KAI0083900.1"/>
    <property type="molecule type" value="Genomic_DNA"/>
</dbReference>
<sequence>MTSTSTTRVAFITGGAQGIGEAIALRLAQDGLDVAVFDMAGKEELLKGVTKKITDIGRKAIWIVGDVTSEESIKDAIARTVEELGSLDVMVANAGIRHAKPIIEMTPEEWNRVLAINATGIMLSYKHAGIQMIKQGHGGRIIGACSVSGKQGFPTAGAYSASKFAVRGLTHAFSQEMKPHNITVNAYAPGLIATPMLAVSIEAGRDKALAPTQKVAQPSVVADLVSYLALPNSYFINGQIISIDGGWIYQ</sequence>
<name>A0ACB8TPF4_9APHY</name>
<dbReference type="Proteomes" id="UP001055072">
    <property type="component" value="Unassembled WGS sequence"/>
</dbReference>
<organism evidence="1 2">
    <name type="scientific">Irpex rosettiformis</name>
    <dbReference type="NCBI Taxonomy" id="378272"/>
    <lineage>
        <taxon>Eukaryota</taxon>
        <taxon>Fungi</taxon>
        <taxon>Dikarya</taxon>
        <taxon>Basidiomycota</taxon>
        <taxon>Agaricomycotina</taxon>
        <taxon>Agaricomycetes</taxon>
        <taxon>Polyporales</taxon>
        <taxon>Irpicaceae</taxon>
        <taxon>Irpex</taxon>
    </lineage>
</organism>
<accession>A0ACB8TPF4</accession>
<gene>
    <name evidence="1" type="ORF">BDY19DRAFT_609422</name>
</gene>
<keyword evidence="2" id="KW-1185">Reference proteome</keyword>
<proteinExistence type="predicted"/>
<evidence type="ECO:0000313" key="1">
    <source>
        <dbReference type="EMBL" id="KAI0083900.1"/>
    </source>
</evidence>
<reference evidence="1" key="1">
    <citation type="journal article" date="2021" name="Environ. Microbiol.">
        <title>Gene family expansions and transcriptome signatures uncover fungal adaptations to wood decay.</title>
        <authorList>
            <person name="Hage H."/>
            <person name="Miyauchi S."/>
            <person name="Viragh M."/>
            <person name="Drula E."/>
            <person name="Min B."/>
            <person name="Chaduli D."/>
            <person name="Navarro D."/>
            <person name="Favel A."/>
            <person name="Norest M."/>
            <person name="Lesage-Meessen L."/>
            <person name="Balint B."/>
            <person name="Merenyi Z."/>
            <person name="de Eugenio L."/>
            <person name="Morin E."/>
            <person name="Martinez A.T."/>
            <person name="Baldrian P."/>
            <person name="Stursova M."/>
            <person name="Martinez M.J."/>
            <person name="Novotny C."/>
            <person name="Magnuson J.K."/>
            <person name="Spatafora J.W."/>
            <person name="Maurice S."/>
            <person name="Pangilinan J."/>
            <person name="Andreopoulos W."/>
            <person name="LaButti K."/>
            <person name="Hundley H."/>
            <person name="Na H."/>
            <person name="Kuo A."/>
            <person name="Barry K."/>
            <person name="Lipzen A."/>
            <person name="Henrissat B."/>
            <person name="Riley R."/>
            <person name="Ahrendt S."/>
            <person name="Nagy L.G."/>
            <person name="Grigoriev I.V."/>
            <person name="Martin F."/>
            <person name="Rosso M.N."/>
        </authorList>
    </citation>
    <scope>NUCLEOTIDE SEQUENCE</scope>
    <source>
        <strain evidence="1">CBS 384.51</strain>
    </source>
</reference>
<comment type="caution">
    <text evidence="1">The sequence shown here is derived from an EMBL/GenBank/DDBJ whole genome shotgun (WGS) entry which is preliminary data.</text>
</comment>